<dbReference type="GeneID" id="28729583"/>
<name>A0A0M8MT35_9BASI</name>
<feature type="domain" description="ATP adenylyltransferase C-terminal" evidence="2">
    <location>
        <begin position="212"/>
        <end position="347"/>
    </location>
</feature>
<dbReference type="AlphaFoldDB" id="A0A0M8MT35"/>
<dbReference type="STRING" id="77020.A0A0M8MT35"/>
<dbReference type="SUPFAM" id="SSF54197">
    <property type="entry name" value="HIT-like"/>
    <property type="match status" value="1"/>
</dbReference>
<feature type="region of interest" description="Disordered" evidence="1">
    <location>
        <begin position="64"/>
        <end position="84"/>
    </location>
</feature>
<dbReference type="Pfam" id="PF09830">
    <property type="entry name" value="ATP_transf"/>
    <property type="match status" value="1"/>
</dbReference>
<feature type="domain" description="Ap4A phosphorylase 1/2 N-terminal" evidence="3">
    <location>
        <begin position="48"/>
        <end position="195"/>
    </location>
</feature>
<keyword evidence="4" id="KW-0548">Nucleotidyltransferase</keyword>
<dbReference type="Proteomes" id="UP000037751">
    <property type="component" value="Unassembled WGS sequence"/>
</dbReference>
<dbReference type="Pfam" id="PF19327">
    <property type="entry name" value="Ap4A_phos_N"/>
    <property type="match status" value="1"/>
</dbReference>
<dbReference type="InterPro" id="IPR036265">
    <property type="entry name" value="HIT-like_sf"/>
</dbReference>
<dbReference type="VEuPathDB" id="FungiDB:Malapachy_3230"/>
<proteinExistence type="predicted"/>
<evidence type="ECO:0000259" key="3">
    <source>
        <dbReference type="Pfam" id="PF19327"/>
    </source>
</evidence>
<dbReference type="InterPro" id="IPR009163">
    <property type="entry name" value="Ap4A_phos1/2"/>
</dbReference>
<keyword evidence="5" id="KW-1185">Reference proteome</keyword>
<dbReference type="OrthoDB" id="10267950at2759"/>
<sequence length="348" mass="39270">MTATQASQIAPLVSQQYDKAIREGDAFFYDSDVHVIEPRVGKDEESIKTVPWHVRNVPALLKKRQAKSEETKEKESKPQQNSSDVFAPPYVPNLLVKEGPDFTVLLNKFCVQPRHFLIVTRDFSKQELPPSPTMLSTVYRIIQAHTPAADQEELLGFYNCGPNSGASQPHCHFQLLPLTPSDGVSHTVPIEALLDRIERDGKEFEHIHALPVPWRHFVALLQPPEKEEDFEAYLGMRFSQLLEAMFASALDNNDEKTAKQGMPSFNILMTKRSLHVIPRRHESFDMREAGWDAYSDADAVPEKTGTLSINALGYAGMLLTCHPVELETLCKEDQRRISQVLTHTGVPF</sequence>
<dbReference type="InterPro" id="IPR043171">
    <property type="entry name" value="Ap4A_phos1/2-like"/>
</dbReference>
<evidence type="ECO:0000313" key="5">
    <source>
        <dbReference type="Proteomes" id="UP000037751"/>
    </source>
</evidence>
<dbReference type="Gene3D" id="3.30.428.70">
    <property type="match status" value="1"/>
</dbReference>
<accession>A0A0M8MT35</accession>
<evidence type="ECO:0000259" key="2">
    <source>
        <dbReference type="Pfam" id="PF09830"/>
    </source>
</evidence>
<dbReference type="PANTHER" id="PTHR38420:SF1">
    <property type="entry name" value="PUTATIVE (AFU_ORTHOLOGUE AFUA_5G14690)-RELATED"/>
    <property type="match status" value="1"/>
</dbReference>
<dbReference type="RefSeq" id="XP_017993839.1">
    <property type="nucleotide sequence ID" value="XM_018137707.1"/>
</dbReference>
<evidence type="ECO:0000313" key="4">
    <source>
        <dbReference type="EMBL" id="KOS16207.1"/>
    </source>
</evidence>
<dbReference type="GO" id="GO:0005524">
    <property type="term" value="F:ATP binding"/>
    <property type="evidence" value="ECO:0007669"/>
    <property type="project" value="InterPro"/>
</dbReference>
<gene>
    <name evidence="4" type="ORF">Malapachy_3230</name>
</gene>
<evidence type="ECO:0000256" key="1">
    <source>
        <dbReference type="SAM" id="MobiDB-lite"/>
    </source>
</evidence>
<dbReference type="PANTHER" id="PTHR38420">
    <property type="entry name" value="AP-4-A PHOSPHORYLASE II"/>
    <property type="match status" value="1"/>
</dbReference>
<feature type="compositionally biased region" description="Basic and acidic residues" evidence="1">
    <location>
        <begin position="66"/>
        <end position="77"/>
    </location>
</feature>
<protein>
    <submittedName>
        <fullName evidence="4">Apa2-atp adenylyltransferase ii</fullName>
    </submittedName>
</protein>
<dbReference type="GO" id="GO:0003877">
    <property type="term" value="F:ATP:ADP adenylyltransferase activity"/>
    <property type="evidence" value="ECO:0007669"/>
    <property type="project" value="InterPro"/>
</dbReference>
<reference evidence="4 5" key="1">
    <citation type="submission" date="2015-07" db="EMBL/GenBank/DDBJ databases">
        <title>Draft Genome Sequence of Malassezia furfur CBS1878 and Malassezia pachydermatis CBS1879.</title>
        <authorList>
            <person name="Triana S."/>
            <person name="Ohm R."/>
            <person name="Gonzalez A."/>
            <person name="DeCock H."/>
            <person name="Restrepo S."/>
            <person name="Celis A."/>
        </authorList>
    </citation>
    <scope>NUCLEOTIDE SEQUENCE [LARGE SCALE GENOMIC DNA]</scope>
    <source>
        <strain evidence="4 5">CBS 1879</strain>
    </source>
</reference>
<dbReference type="InterPro" id="IPR019200">
    <property type="entry name" value="ATP_adenylylTrfase_C"/>
</dbReference>
<dbReference type="GO" id="GO:0009117">
    <property type="term" value="P:nucleotide metabolic process"/>
    <property type="evidence" value="ECO:0007669"/>
    <property type="project" value="InterPro"/>
</dbReference>
<keyword evidence="4" id="KW-0808">Transferase</keyword>
<dbReference type="InterPro" id="IPR045759">
    <property type="entry name" value="Ap4A_phos1/2_N"/>
</dbReference>
<organism evidence="4 5">
    <name type="scientific">Malassezia pachydermatis</name>
    <dbReference type="NCBI Taxonomy" id="77020"/>
    <lineage>
        <taxon>Eukaryota</taxon>
        <taxon>Fungi</taxon>
        <taxon>Dikarya</taxon>
        <taxon>Basidiomycota</taxon>
        <taxon>Ustilaginomycotina</taxon>
        <taxon>Malasseziomycetes</taxon>
        <taxon>Malasseziales</taxon>
        <taxon>Malasseziaceae</taxon>
        <taxon>Malassezia</taxon>
    </lineage>
</organism>
<dbReference type="EMBL" id="LGAV01000001">
    <property type="protein sequence ID" value="KOS16207.1"/>
    <property type="molecule type" value="Genomic_DNA"/>
</dbReference>
<comment type="caution">
    <text evidence="4">The sequence shown here is derived from an EMBL/GenBank/DDBJ whole genome shotgun (WGS) entry which is preliminary data.</text>
</comment>